<keyword evidence="1" id="KW-0812">Transmembrane</keyword>
<feature type="transmembrane region" description="Helical" evidence="1">
    <location>
        <begin position="6"/>
        <end position="24"/>
    </location>
</feature>
<keyword evidence="1" id="KW-0472">Membrane</keyword>
<dbReference type="AlphaFoldDB" id="A0A8D9B8V5"/>
<proteinExistence type="predicted"/>
<protein>
    <submittedName>
        <fullName evidence="2">Uncharacterized protein</fullName>
    </submittedName>
</protein>
<accession>A0A8D9B8V5</accession>
<dbReference type="EMBL" id="HBUF01620020">
    <property type="protein sequence ID" value="CAG6780769.1"/>
    <property type="molecule type" value="Transcribed_RNA"/>
</dbReference>
<evidence type="ECO:0000256" key="1">
    <source>
        <dbReference type="SAM" id="Phobius"/>
    </source>
</evidence>
<organism evidence="2">
    <name type="scientific">Cacopsylla melanoneura</name>
    <dbReference type="NCBI Taxonomy" id="428564"/>
    <lineage>
        <taxon>Eukaryota</taxon>
        <taxon>Metazoa</taxon>
        <taxon>Ecdysozoa</taxon>
        <taxon>Arthropoda</taxon>
        <taxon>Hexapoda</taxon>
        <taxon>Insecta</taxon>
        <taxon>Pterygota</taxon>
        <taxon>Neoptera</taxon>
        <taxon>Paraneoptera</taxon>
        <taxon>Hemiptera</taxon>
        <taxon>Sternorrhyncha</taxon>
        <taxon>Psylloidea</taxon>
        <taxon>Psyllidae</taxon>
        <taxon>Psyllinae</taxon>
        <taxon>Cacopsylla</taxon>
    </lineage>
</organism>
<evidence type="ECO:0000313" key="2">
    <source>
        <dbReference type="EMBL" id="CAG6780769.1"/>
    </source>
</evidence>
<keyword evidence="1" id="KW-1133">Transmembrane helix</keyword>
<reference evidence="2" key="1">
    <citation type="submission" date="2021-05" db="EMBL/GenBank/DDBJ databases">
        <authorList>
            <person name="Alioto T."/>
            <person name="Alioto T."/>
            <person name="Gomez Garrido J."/>
        </authorList>
    </citation>
    <scope>NUCLEOTIDE SEQUENCE</scope>
</reference>
<name>A0A8D9B8V5_9HEMI</name>
<sequence length="107" mass="12235">MINSDILTLGLCFYFYLFMTRVAYKFLAAEGVPIFIRYYQSWKIKVDGAINCLSVHGCMVPKLIIKVPILFKFILGNFSAGIYLDYLTGFKFSVQISILLQLQELCA</sequence>